<dbReference type="InterPro" id="IPR011008">
    <property type="entry name" value="Dimeric_a/b-barrel"/>
</dbReference>
<dbReference type="Gene3D" id="3.30.70.100">
    <property type="match status" value="1"/>
</dbReference>
<dbReference type="SUPFAM" id="SSF54909">
    <property type="entry name" value="Dimeric alpha+beta barrel"/>
    <property type="match status" value="1"/>
</dbReference>
<accession>A0ABV2UCU4</accession>
<evidence type="ECO:0000313" key="1">
    <source>
        <dbReference type="EMBL" id="MET8435670.1"/>
    </source>
</evidence>
<keyword evidence="2" id="KW-1185">Reference proteome</keyword>
<comment type="caution">
    <text evidence="1">The sequence shown here is derived from an EMBL/GenBank/DDBJ whole genome shotgun (WGS) entry which is preliminary data.</text>
</comment>
<gene>
    <name evidence="1" type="ORF">ABZV61_23365</name>
</gene>
<sequence>MFARLSTYQGSPVPAKGDLTANWEATLQHIQEASGFRGVFYLVDRASGKAASLTLWEDEEAMQASEDSAAQLREEVAHREGQRVASVEHYEVGFGHVEPS</sequence>
<reference evidence="1 2" key="1">
    <citation type="submission" date="2024-06" db="EMBL/GenBank/DDBJ databases">
        <title>The Natural Products Discovery Center: Release of the First 8490 Sequenced Strains for Exploring Actinobacteria Biosynthetic Diversity.</title>
        <authorList>
            <person name="Kalkreuter E."/>
            <person name="Kautsar S.A."/>
            <person name="Yang D."/>
            <person name="Bader C.D."/>
            <person name="Teijaro C.N."/>
            <person name="Fluegel L."/>
            <person name="Davis C.M."/>
            <person name="Simpson J.R."/>
            <person name="Lauterbach L."/>
            <person name="Steele A.D."/>
            <person name="Gui C."/>
            <person name="Meng S."/>
            <person name="Li G."/>
            <person name="Viehrig K."/>
            <person name="Ye F."/>
            <person name="Su P."/>
            <person name="Kiefer A.F."/>
            <person name="Nichols A."/>
            <person name="Cepeda A.J."/>
            <person name="Yan W."/>
            <person name="Fan B."/>
            <person name="Jiang Y."/>
            <person name="Adhikari A."/>
            <person name="Zheng C.-J."/>
            <person name="Schuster L."/>
            <person name="Cowan T.M."/>
            <person name="Smanski M.J."/>
            <person name="Chevrette M.G."/>
            <person name="De Carvalho L.P.S."/>
            <person name="Shen B."/>
        </authorList>
    </citation>
    <scope>NUCLEOTIDE SEQUENCE [LARGE SCALE GENOMIC DNA]</scope>
    <source>
        <strain evidence="1 2">NPDC005137</strain>
    </source>
</reference>
<dbReference type="Proteomes" id="UP001550044">
    <property type="component" value="Unassembled WGS sequence"/>
</dbReference>
<dbReference type="RefSeq" id="WP_356675048.1">
    <property type="nucleotide sequence ID" value="NZ_JBEXEF010000256.1"/>
</dbReference>
<evidence type="ECO:0008006" key="3">
    <source>
        <dbReference type="Google" id="ProtNLM"/>
    </source>
</evidence>
<proteinExistence type="predicted"/>
<protein>
    <recommendedName>
        <fullName evidence="3">ABM domain-containing protein</fullName>
    </recommendedName>
</protein>
<organism evidence="1 2">
    <name type="scientific">Streptomyces sp. 900116325</name>
    <dbReference type="NCBI Taxonomy" id="3154295"/>
    <lineage>
        <taxon>Bacteria</taxon>
        <taxon>Bacillati</taxon>
        <taxon>Actinomycetota</taxon>
        <taxon>Actinomycetes</taxon>
        <taxon>Kitasatosporales</taxon>
        <taxon>Streptomycetaceae</taxon>
        <taxon>Streptomyces</taxon>
    </lineage>
</organism>
<dbReference type="EMBL" id="JBEXIP010000019">
    <property type="protein sequence ID" value="MET8435670.1"/>
    <property type="molecule type" value="Genomic_DNA"/>
</dbReference>
<evidence type="ECO:0000313" key="2">
    <source>
        <dbReference type="Proteomes" id="UP001550044"/>
    </source>
</evidence>
<name>A0ABV2UCU4_9ACTN</name>